<name>A0ABZ1AUL9_9ACTN</name>
<dbReference type="Proteomes" id="UP001324287">
    <property type="component" value="Chromosome"/>
</dbReference>
<sequence>MVEDFASWSSPERITTAPWVEVPAKLPCLSASPLRSTPGPLPYQIPVTPSHRLCGWSSSIWVPMCAVAACSSLPAGTKLTSWSVSRSGTRLSARS</sequence>
<evidence type="ECO:0000313" key="2">
    <source>
        <dbReference type="Proteomes" id="UP001324287"/>
    </source>
</evidence>
<dbReference type="EMBL" id="CP141261">
    <property type="protein sequence ID" value="WRL62276.1"/>
    <property type="molecule type" value="Genomic_DNA"/>
</dbReference>
<dbReference type="RefSeq" id="WP_324273631.1">
    <property type="nucleotide sequence ID" value="NZ_CP141261.1"/>
</dbReference>
<organism evidence="1 2">
    <name type="scientific">Blastococcus brunescens</name>
    <dbReference type="NCBI Taxonomy" id="1564165"/>
    <lineage>
        <taxon>Bacteria</taxon>
        <taxon>Bacillati</taxon>
        <taxon>Actinomycetota</taxon>
        <taxon>Actinomycetes</taxon>
        <taxon>Geodermatophilales</taxon>
        <taxon>Geodermatophilaceae</taxon>
        <taxon>Blastococcus</taxon>
    </lineage>
</organism>
<protein>
    <submittedName>
        <fullName evidence="1">Uncharacterized protein</fullName>
    </submittedName>
</protein>
<evidence type="ECO:0000313" key="1">
    <source>
        <dbReference type="EMBL" id="WRL62276.1"/>
    </source>
</evidence>
<keyword evidence="2" id="KW-1185">Reference proteome</keyword>
<accession>A0ABZ1AUL9</accession>
<reference evidence="1 2" key="1">
    <citation type="submission" date="2023-12" db="EMBL/GenBank/DDBJ databases">
        <title>Blastococcus brunescens sp. nov., an actonobacterium isolated from sandstone collected in sahara desert.</title>
        <authorList>
            <person name="Gtari M."/>
            <person name="Ghodhbane F."/>
        </authorList>
    </citation>
    <scope>NUCLEOTIDE SEQUENCE [LARGE SCALE GENOMIC DNA]</scope>
    <source>
        <strain evidence="1 2">BMG 8361</strain>
    </source>
</reference>
<gene>
    <name evidence="1" type="ORF">U6N30_19840</name>
</gene>
<proteinExistence type="predicted"/>